<name>A0A9Q3CMS8_9BASI</name>
<organism evidence="2 3">
    <name type="scientific">Austropuccinia psidii MF-1</name>
    <dbReference type="NCBI Taxonomy" id="1389203"/>
    <lineage>
        <taxon>Eukaryota</taxon>
        <taxon>Fungi</taxon>
        <taxon>Dikarya</taxon>
        <taxon>Basidiomycota</taxon>
        <taxon>Pucciniomycotina</taxon>
        <taxon>Pucciniomycetes</taxon>
        <taxon>Pucciniales</taxon>
        <taxon>Sphaerophragmiaceae</taxon>
        <taxon>Austropuccinia</taxon>
    </lineage>
</organism>
<proteinExistence type="predicted"/>
<evidence type="ECO:0000256" key="1">
    <source>
        <dbReference type="SAM" id="MobiDB-lite"/>
    </source>
</evidence>
<comment type="caution">
    <text evidence="2">The sequence shown here is derived from an EMBL/GenBank/DDBJ whole genome shotgun (WGS) entry which is preliminary data.</text>
</comment>
<feature type="region of interest" description="Disordered" evidence="1">
    <location>
        <begin position="1"/>
        <end position="26"/>
    </location>
</feature>
<feature type="compositionally biased region" description="Basic and acidic residues" evidence="1">
    <location>
        <begin position="14"/>
        <end position="25"/>
    </location>
</feature>
<evidence type="ECO:0000313" key="3">
    <source>
        <dbReference type="Proteomes" id="UP000765509"/>
    </source>
</evidence>
<evidence type="ECO:0000313" key="2">
    <source>
        <dbReference type="EMBL" id="MBW0486994.1"/>
    </source>
</evidence>
<dbReference type="Proteomes" id="UP000765509">
    <property type="component" value="Unassembled WGS sequence"/>
</dbReference>
<sequence length="89" mass="10384">MPSFRMAGKFRQQSPEHRSGKRNSDEILFPHQHDGLFGISVRPRIMYLPTWKCNLAPKNRTLQALRQENFANALSFSRRLAQLSFIRLA</sequence>
<accession>A0A9Q3CMS8</accession>
<dbReference type="EMBL" id="AVOT02008910">
    <property type="protein sequence ID" value="MBW0486994.1"/>
    <property type="molecule type" value="Genomic_DNA"/>
</dbReference>
<protein>
    <submittedName>
        <fullName evidence="2">Uncharacterized protein</fullName>
    </submittedName>
</protein>
<keyword evidence="3" id="KW-1185">Reference proteome</keyword>
<gene>
    <name evidence="2" type="ORF">O181_026709</name>
</gene>
<dbReference type="AlphaFoldDB" id="A0A9Q3CMS8"/>
<reference evidence="2" key="1">
    <citation type="submission" date="2021-03" db="EMBL/GenBank/DDBJ databases">
        <title>Draft genome sequence of rust myrtle Austropuccinia psidii MF-1, a brazilian biotype.</title>
        <authorList>
            <person name="Quecine M.C."/>
            <person name="Pachon D.M.R."/>
            <person name="Bonatelli M.L."/>
            <person name="Correr F.H."/>
            <person name="Franceschini L.M."/>
            <person name="Leite T.F."/>
            <person name="Margarido G.R.A."/>
            <person name="Almeida C.A."/>
            <person name="Ferrarezi J.A."/>
            <person name="Labate C.A."/>
        </authorList>
    </citation>
    <scope>NUCLEOTIDE SEQUENCE</scope>
    <source>
        <strain evidence="2">MF-1</strain>
    </source>
</reference>